<evidence type="ECO:0000313" key="2">
    <source>
        <dbReference type="Proteomes" id="UP001304813"/>
    </source>
</evidence>
<dbReference type="Proteomes" id="UP001304813">
    <property type="component" value="Segment"/>
</dbReference>
<accession>A0AA86IWP8</accession>
<keyword evidence="2" id="KW-1185">Reference proteome</keyword>
<organism evidence="1 2">
    <name type="scientific">Yersinia phage vB_Yru_GN1</name>
    <dbReference type="NCBI Taxonomy" id="3074381"/>
    <lineage>
        <taxon>Viruses</taxon>
        <taxon>Duplodnaviria</taxon>
        <taxon>Heunggongvirae</taxon>
        <taxon>Uroviricota</taxon>
        <taxon>Caudoviricetes</taxon>
        <taxon>Caudoviricetes incertae sedis</taxon>
        <taxon>Sepahanvirus</taxon>
        <taxon>Sepahanvirus vB-Yru-GN1</taxon>
    </lineage>
</organism>
<sequence length="127" mass="14214">MMKTLNKVIILASILSAPAFSSTPSNTSSKMTEMITYTDCMRFTKAVTSLHSQASSLDNKSKTYPNDLTKLISKISDEYQIDQVPLFDMVTEMTVNPEITTNQLNKYFQDNCNVAVTTGELVDDRNK</sequence>
<name>A0AA86IWP8_9CAUD</name>
<protein>
    <submittedName>
        <fullName evidence="1">Uncharacterized protein</fullName>
    </submittedName>
</protein>
<dbReference type="EMBL" id="LC779065">
    <property type="protein sequence ID" value="BES79905.1"/>
    <property type="molecule type" value="Genomic_DNA"/>
</dbReference>
<proteinExistence type="predicted"/>
<reference evidence="1 2" key="1">
    <citation type="submission" date="2023-09" db="EMBL/GenBank/DDBJ databases">
        <title>Analysis of phage genome (vB_Yru_GN1) of the bacterium (Yersinia ruckeri).</title>
        <authorList>
            <person name="Ganjoor M.S."/>
            <person name="Bouzari M."/>
            <person name="Soleimani-Delfan A."/>
        </authorList>
    </citation>
    <scope>NUCLEOTIDE SEQUENCE [LARGE SCALE GENOMIC DNA]</scope>
    <source>
        <strain evidence="2">vB_Yru_GN1</strain>
    </source>
</reference>
<evidence type="ECO:0000313" key="1">
    <source>
        <dbReference type="EMBL" id="BES79905.1"/>
    </source>
</evidence>